<keyword evidence="11" id="KW-0175">Coiled coil</keyword>
<dbReference type="PANTHER" id="PTHR22100">
    <property type="entry name" value="WINGS APART-LIKE PROTEIN HOMOLOG"/>
    <property type="match status" value="1"/>
</dbReference>
<dbReference type="GO" id="GO:0005634">
    <property type="term" value="C:nucleus"/>
    <property type="evidence" value="ECO:0007669"/>
    <property type="project" value="UniProtKB-SubCell"/>
</dbReference>
<feature type="region of interest" description="Disordered" evidence="18">
    <location>
        <begin position="189"/>
        <end position="245"/>
    </location>
</feature>
<dbReference type="PANTHER" id="PTHR22100:SF13">
    <property type="entry name" value="WINGS APART-LIKE PROTEIN HOMOLOG"/>
    <property type="match status" value="1"/>
</dbReference>
<evidence type="ECO:0000256" key="6">
    <source>
        <dbReference type="ARBA" id="ARBA00022490"/>
    </source>
</evidence>
<evidence type="ECO:0000256" key="1">
    <source>
        <dbReference type="ARBA" id="ARBA00004123"/>
    </source>
</evidence>
<dbReference type="Pfam" id="PF07814">
    <property type="entry name" value="WAPL"/>
    <property type="match status" value="1"/>
</dbReference>
<keyword evidence="12" id="KW-0539">Nucleus</keyword>
<dbReference type="Ensembl" id="ENSAOCT00000067510.1">
    <property type="protein sequence ID" value="ENSAOCP00000050254.1"/>
    <property type="gene ID" value="ENSAOCG00000002653.2"/>
</dbReference>
<evidence type="ECO:0000256" key="9">
    <source>
        <dbReference type="ARBA" id="ARBA00022776"/>
    </source>
</evidence>
<dbReference type="FunFam" id="1.25.10.10:FF:001054">
    <property type="entry name" value="WAPL cohesin release factor a"/>
    <property type="match status" value="1"/>
</dbReference>
<feature type="compositionally biased region" description="Polar residues" evidence="18">
    <location>
        <begin position="27"/>
        <end position="36"/>
    </location>
</feature>
<proteinExistence type="inferred from homology"/>
<evidence type="ECO:0000256" key="13">
    <source>
        <dbReference type="ARBA" id="ARBA00023306"/>
    </source>
</evidence>
<evidence type="ECO:0000256" key="16">
    <source>
        <dbReference type="ARBA" id="ARBA00069316"/>
    </source>
</evidence>
<comment type="subunit">
    <text evidence="15">Interacts with the cohesin complex throughout the cell cycle; interacts with both chromatin-bound and soluble pools of the complex. Interacts with RAD21; the interaction is direct. Interacts with PDS5A; the interaction is direct, cohesin-dependent and competitive with CDCA5/SORORIN. Interacts (via FGF motifs) with PDS5B; the interaction is direct. Interacts with a SMC1 protein (SMC1A or SMC1B) and SMC3.</text>
</comment>
<reference evidence="20 21" key="1">
    <citation type="submission" date="2022-01" db="EMBL/GenBank/DDBJ databases">
        <title>A chromosome-scale genome assembly of the false clownfish, Amphiprion ocellaris.</title>
        <authorList>
            <person name="Ryu T."/>
        </authorList>
    </citation>
    <scope>NUCLEOTIDE SEQUENCE [LARGE SCALE GENOMIC DNA]</scope>
</reference>
<comment type="function">
    <text evidence="14">Regulator of sister chromatid cohesion in mitosis which negatively regulates cohesin association with chromatin. Involved in both sister chromatid cohesion during interphase and sister-chromatid resolution during early stages of mitosis. Couples DNA replication to sister chromatid cohesion. Cohesion ensures that chromosome partitioning is accurate in both meiotic and mitotic cells and plays an important role in DNA repair.</text>
</comment>
<dbReference type="GO" id="GO:0005737">
    <property type="term" value="C:cytoplasm"/>
    <property type="evidence" value="ECO:0007669"/>
    <property type="project" value="UniProtKB-SubCell"/>
</dbReference>
<keyword evidence="7" id="KW-0597">Phosphoprotein</keyword>
<evidence type="ECO:0000256" key="10">
    <source>
        <dbReference type="ARBA" id="ARBA00022990"/>
    </source>
</evidence>
<feature type="compositionally biased region" description="Basic and acidic residues" evidence="18">
    <location>
        <begin position="12"/>
        <end position="25"/>
    </location>
</feature>
<evidence type="ECO:0000256" key="8">
    <source>
        <dbReference type="ARBA" id="ARBA00022618"/>
    </source>
</evidence>
<evidence type="ECO:0000256" key="17">
    <source>
        <dbReference type="ARBA" id="ARBA00080613"/>
    </source>
</evidence>
<organism evidence="20 21">
    <name type="scientific">Amphiprion ocellaris</name>
    <name type="common">Clown anemonefish</name>
    <dbReference type="NCBI Taxonomy" id="80972"/>
    <lineage>
        <taxon>Eukaryota</taxon>
        <taxon>Metazoa</taxon>
        <taxon>Chordata</taxon>
        <taxon>Craniata</taxon>
        <taxon>Vertebrata</taxon>
        <taxon>Euteleostomi</taxon>
        <taxon>Actinopterygii</taxon>
        <taxon>Neopterygii</taxon>
        <taxon>Teleostei</taxon>
        <taxon>Neoteleostei</taxon>
        <taxon>Acanthomorphata</taxon>
        <taxon>Ovalentaria</taxon>
        <taxon>Pomacentridae</taxon>
        <taxon>Amphiprion</taxon>
    </lineage>
</organism>
<evidence type="ECO:0000313" key="21">
    <source>
        <dbReference type="Proteomes" id="UP001501940"/>
    </source>
</evidence>
<evidence type="ECO:0000259" key="19">
    <source>
        <dbReference type="PROSITE" id="PS51271"/>
    </source>
</evidence>
<dbReference type="PROSITE" id="PS51271">
    <property type="entry name" value="WAPL"/>
    <property type="match status" value="1"/>
</dbReference>
<name>A0AAQ5YBP3_AMPOC</name>
<reference evidence="20" key="2">
    <citation type="submission" date="2025-08" db="UniProtKB">
        <authorList>
            <consortium name="Ensembl"/>
        </authorList>
    </citation>
    <scope>IDENTIFICATION</scope>
</reference>
<evidence type="ECO:0000256" key="2">
    <source>
        <dbReference type="ARBA" id="ARBA00004286"/>
    </source>
</evidence>
<keyword evidence="6" id="KW-0963">Cytoplasm</keyword>
<feature type="compositionally biased region" description="Low complexity" evidence="18">
    <location>
        <begin position="384"/>
        <end position="409"/>
    </location>
</feature>
<keyword evidence="21" id="KW-1185">Reference proteome</keyword>
<keyword evidence="10" id="KW-0007">Acetylation</keyword>
<evidence type="ECO:0000256" key="11">
    <source>
        <dbReference type="ARBA" id="ARBA00023054"/>
    </source>
</evidence>
<keyword evidence="13" id="KW-0131">Cell cycle</keyword>
<feature type="compositionally biased region" description="Pro residues" evidence="18">
    <location>
        <begin position="192"/>
        <end position="206"/>
    </location>
</feature>
<keyword evidence="8" id="KW-0132">Cell division</keyword>
<evidence type="ECO:0000256" key="4">
    <source>
        <dbReference type="ARBA" id="ARBA00006854"/>
    </source>
</evidence>
<feature type="region of interest" description="Disordered" evidence="18">
    <location>
        <begin position="1"/>
        <end position="174"/>
    </location>
</feature>
<dbReference type="Proteomes" id="UP001501940">
    <property type="component" value="Chromosome 16"/>
</dbReference>
<sequence>MTSRFGKTYNRKGGEANSKFEEVFSNKKPTLTTKWGETTYKAQLGAKRPLLKPDVSEVSKRPRLEDSDSEEDPFGFDSDDESKTVSPQSVSQTKVSKQTSEVKAVKNNQPWYKSVSDSNQKPVCVASFSNTLPSGDQNFSASQKPISSSAYIDTSLKPSADAPGGSKDFQTSTTYDGLLSEEMKNAELELPTEPPPEPVDNIPPSPFTLRASNCKKYQRPNRVLSASASSTAASAKPAAKPVGRGGGRVRDYTVLHPSCLSVCNVTIQDSIERSIDELVTPAAPADLGEAGQMKKKSDAAPPKFRPTQTKTKKTKTETKLEFFGFEDKEDQEGEEGSEGGMAGKSSYKIKYFGFDDLSESDSDDESSQAKEKKAKKAAAALAALSSSVDSPHTSDSQDSQGILSSSSKDSNSHKDDGLFKAPPPPPKVIKSETIPTRLNQDIVTALKCRKEDKELYTVVQHVKHFNDVVEFGENQEFTDDFEYLETGLKSSQPLNTRCLSIISLAARCAMPSFRMHLRARGKVAQVFKMLSDAPQHPNLALCTAALMYILSRDRLNMDLDRACLELMIKLLELDQDYSGHQDQLTAKEVEKVKEKIRKLCETVHNKHLDLENITTGHLAMETLLSLTSKRAGDWFKEELRLLGGLDHIVDKVKECVQNLSQEDDKENLVASLWGAERCLRVLESVTVQNPENQSYLIAYKESQLIVSSARALRYCEDMIQRYSRALNNSSVSSSGAALPHCSFSNVGKAVEDCMRAVIGVLLNLTHDNEWGSTKTGEQEQLIVTALNCVLRVPRYIPQEQRFDLRVLGLGLLINLVEYSSRNRHCLVDMEYHVDDTCLEDSLMQPADKPKPSGALAALVKLFLERERAAILAEAKTDDLISEAPKPALDQSGEWQETSGEIQWVAAETNDSQTEKKEEEDEELDLNKALQHAGKHMEDSIAASYTALLLGCLCQGSQINVTTVREHLPKGDFSIMTEMLKKFLSFMNLTCAMGTTGQKSISRVIDYLEHC</sequence>
<protein>
    <recommendedName>
        <fullName evidence="16">Wings apart-like protein homolog</fullName>
    </recommendedName>
    <alternativeName>
        <fullName evidence="17">WAPL cohesin release factor</fullName>
    </alternativeName>
</protein>
<dbReference type="AlphaFoldDB" id="A0AAQ5YBP3"/>
<evidence type="ECO:0000256" key="7">
    <source>
        <dbReference type="ARBA" id="ARBA00022553"/>
    </source>
</evidence>
<keyword evidence="9" id="KW-0498">Mitosis</keyword>
<accession>A0AAQ5YBP3</accession>
<feature type="region of interest" description="Disordered" evidence="18">
    <location>
        <begin position="384"/>
        <end position="431"/>
    </location>
</feature>
<feature type="compositionally biased region" description="Low complexity" evidence="18">
    <location>
        <begin position="225"/>
        <end position="241"/>
    </location>
</feature>
<dbReference type="Gene3D" id="1.25.10.10">
    <property type="entry name" value="Leucine-rich Repeat Variant"/>
    <property type="match status" value="2"/>
</dbReference>
<feature type="compositionally biased region" description="Acidic residues" evidence="18">
    <location>
        <begin position="327"/>
        <end position="337"/>
    </location>
</feature>
<dbReference type="GO" id="GO:0005694">
    <property type="term" value="C:chromosome"/>
    <property type="evidence" value="ECO:0007669"/>
    <property type="project" value="UniProtKB-SubCell"/>
</dbReference>
<evidence type="ECO:0000256" key="18">
    <source>
        <dbReference type="SAM" id="MobiDB-lite"/>
    </source>
</evidence>
<dbReference type="SUPFAM" id="SSF48371">
    <property type="entry name" value="ARM repeat"/>
    <property type="match status" value="1"/>
</dbReference>
<keyword evidence="5" id="KW-0158">Chromosome</keyword>
<feature type="region of interest" description="Disordered" evidence="18">
    <location>
        <begin position="283"/>
        <end position="342"/>
    </location>
</feature>
<dbReference type="InterPro" id="IPR011989">
    <property type="entry name" value="ARM-like"/>
</dbReference>
<dbReference type="InterPro" id="IPR016024">
    <property type="entry name" value="ARM-type_fold"/>
</dbReference>
<feature type="domain" description="WAPL" evidence="19">
    <location>
        <begin position="449"/>
        <end position="989"/>
    </location>
</feature>
<dbReference type="GeneTree" id="ENSGT00390000015768"/>
<comment type="subcellular location">
    <subcellularLocation>
        <location evidence="2">Chromosome</location>
    </subcellularLocation>
    <subcellularLocation>
        <location evidence="3">Cytoplasm</location>
    </subcellularLocation>
    <subcellularLocation>
        <location evidence="1">Nucleus</location>
    </subcellularLocation>
</comment>
<evidence type="ECO:0000256" key="3">
    <source>
        <dbReference type="ARBA" id="ARBA00004496"/>
    </source>
</evidence>
<evidence type="ECO:0000256" key="12">
    <source>
        <dbReference type="ARBA" id="ARBA00023242"/>
    </source>
</evidence>
<dbReference type="InterPro" id="IPR022771">
    <property type="entry name" value="WAPL_C"/>
</dbReference>
<evidence type="ECO:0000256" key="14">
    <source>
        <dbReference type="ARBA" id="ARBA00054706"/>
    </source>
</evidence>
<feature type="compositionally biased region" description="Acidic residues" evidence="18">
    <location>
        <begin position="67"/>
        <end position="80"/>
    </location>
</feature>
<feature type="compositionally biased region" description="Polar residues" evidence="18">
    <location>
        <begin position="84"/>
        <end position="152"/>
    </location>
</feature>
<evidence type="ECO:0000256" key="5">
    <source>
        <dbReference type="ARBA" id="ARBA00022454"/>
    </source>
</evidence>
<reference evidence="20" key="3">
    <citation type="submission" date="2025-09" db="UniProtKB">
        <authorList>
            <consortium name="Ensembl"/>
        </authorList>
    </citation>
    <scope>IDENTIFICATION</scope>
</reference>
<evidence type="ECO:0000256" key="15">
    <source>
        <dbReference type="ARBA" id="ARBA00064348"/>
    </source>
</evidence>
<dbReference type="InterPro" id="IPR012502">
    <property type="entry name" value="WAPL_dom"/>
</dbReference>
<feature type="compositionally biased region" description="Basic and acidic residues" evidence="18">
    <location>
        <begin position="54"/>
        <end position="66"/>
    </location>
</feature>
<dbReference type="FunFam" id="1.25.10.10:FF:000085">
    <property type="entry name" value="Wings apart-like protein homolog"/>
    <property type="match status" value="1"/>
</dbReference>
<evidence type="ECO:0000313" key="20">
    <source>
        <dbReference type="Ensembl" id="ENSAOCP00000050254.1"/>
    </source>
</evidence>
<dbReference type="InterPro" id="IPR039874">
    <property type="entry name" value="WAPL"/>
</dbReference>
<dbReference type="GO" id="GO:0051301">
    <property type="term" value="P:cell division"/>
    <property type="evidence" value="ECO:0007669"/>
    <property type="project" value="UniProtKB-KW"/>
</dbReference>
<comment type="similarity">
    <text evidence="4">Belongs to the WAPL family.</text>
</comment>